<accession>A0A7T4PM32</accession>
<name>A0A7T4PM32_9ACTN</name>
<sequence length="56" mass="6071">MDGEDLRADLAQQVTARLGVERGDLGVQGGEVRSQFAEEVDLERQVDVAQGDDGLR</sequence>
<dbReference type="RefSeq" id="WP_198504360.1">
    <property type="nucleotide sequence ID" value="NZ_CP065959.1"/>
</dbReference>
<organism evidence="1 2">
    <name type="scientific">Streptomyces alfalfae</name>
    <dbReference type="NCBI Taxonomy" id="1642299"/>
    <lineage>
        <taxon>Bacteria</taxon>
        <taxon>Bacillati</taxon>
        <taxon>Actinomycetota</taxon>
        <taxon>Actinomycetes</taxon>
        <taxon>Kitasatosporales</taxon>
        <taxon>Streptomycetaceae</taxon>
        <taxon>Streptomyces</taxon>
    </lineage>
</organism>
<dbReference type="AlphaFoldDB" id="A0A7T4PM32"/>
<dbReference type="EMBL" id="CP065959">
    <property type="protein sequence ID" value="QQC92695.1"/>
    <property type="molecule type" value="Genomic_DNA"/>
</dbReference>
<reference evidence="1 2" key="1">
    <citation type="submission" date="2020-12" db="EMBL/GenBank/DDBJ databases">
        <title>Identification and biosynthesis of polyene macrolides produced by Streptomyces alfalfae Men-myco-93-63.</title>
        <authorList>
            <person name="Liu D."/>
            <person name="Li Y."/>
            <person name="Liu L."/>
            <person name="Han X."/>
            <person name="Shen F."/>
        </authorList>
    </citation>
    <scope>NUCLEOTIDE SEQUENCE [LARGE SCALE GENOMIC DNA]</scope>
    <source>
        <strain evidence="1 2">Men-myco-93-63</strain>
    </source>
</reference>
<evidence type="ECO:0000313" key="1">
    <source>
        <dbReference type="EMBL" id="QQC92695.1"/>
    </source>
</evidence>
<evidence type="ECO:0000313" key="2">
    <source>
        <dbReference type="Proteomes" id="UP000596130"/>
    </source>
</evidence>
<protein>
    <submittedName>
        <fullName evidence="1">Uncharacterized protein</fullName>
    </submittedName>
</protein>
<proteinExistence type="predicted"/>
<gene>
    <name evidence="1" type="ORF">I8755_33250</name>
</gene>
<dbReference type="Proteomes" id="UP000596130">
    <property type="component" value="Chromosome"/>
</dbReference>